<name>A0A6G0WYF7_9STRA</name>
<comment type="caution">
    <text evidence="5">The sequence shown here is derived from an EMBL/GenBank/DDBJ whole genome shotgun (WGS) entry which is preliminary data.</text>
</comment>
<dbReference type="InterPro" id="IPR000254">
    <property type="entry name" value="CBD"/>
</dbReference>
<proteinExistence type="predicted"/>
<feature type="domain" description="CBM1" evidence="4">
    <location>
        <begin position="232"/>
        <end position="268"/>
    </location>
</feature>
<dbReference type="Pfam" id="PF00734">
    <property type="entry name" value="CBM_1"/>
    <property type="match status" value="2"/>
</dbReference>
<feature type="region of interest" description="Disordered" evidence="2">
    <location>
        <begin position="190"/>
        <end position="231"/>
    </location>
</feature>
<organism evidence="5 6">
    <name type="scientific">Aphanomyces euteiches</name>
    <dbReference type="NCBI Taxonomy" id="100861"/>
    <lineage>
        <taxon>Eukaryota</taxon>
        <taxon>Sar</taxon>
        <taxon>Stramenopiles</taxon>
        <taxon>Oomycota</taxon>
        <taxon>Saprolegniomycetes</taxon>
        <taxon>Saprolegniales</taxon>
        <taxon>Verrucalvaceae</taxon>
        <taxon>Aphanomyces</taxon>
    </lineage>
</organism>
<evidence type="ECO:0000313" key="5">
    <source>
        <dbReference type="EMBL" id="KAF0732637.1"/>
    </source>
</evidence>
<dbReference type="PROSITE" id="PS51164">
    <property type="entry name" value="CBM1_2"/>
    <property type="match status" value="2"/>
</dbReference>
<dbReference type="AlphaFoldDB" id="A0A6G0WYF7"/>
<dbReference type="SUPFAM" id="SSF57180">
    <property type="entry name" value="Cellulose-binding domain"/>
    <property type="match status" value="2"/>
</dbReference>
<dbReference type="GO" id="GO:0005975">
    <property type="term" value="P:carbohydrate metabolic process"/>
    <property type="evidence" value="ECO:0007669"/>
    <property type="project" value="InterPro"/>
</dbReference>
<accession>A0A6G0WYF7</accession>
<gene>
    <name evidence="5" type="ORF">Ae201684_010345</name>
</gene>
<feature type="compositionally biased region" description="Low complexity" evidence="2">
    <location>
        <begin position="190"/>
        <end position="229"/>
    </location>
</feature>
<dbReference type="GO" id="GO:0005576">
    <property type="term" value="C:extracellular region"/>
    <property type="evidence" value="ECO:0007669"/>
    <property type="project" value="InterPro"/>
</dbReference>
<feature type="domain" description="CBM1" evidence="4">
    <location>
        <begin position="285"/>
        <end position="321"/>
    </location>
</feature>
<evidence type="ECO:0000256" key="1">
    <source>
        <dbReference type="ARBA" id="ARBA00022729"/>
    </source>
</evidence>
<feature type="chain" id="PRO_5026246942" description="CBM1 domain-containing protein" evidence="3">
    <location>
        <begin position="19"/>
        <end position="323"/>
    </location>
</feature>
<evidence type="ECO:0000313" key="6">
    <source>
        <dbReference type="Proteomes" id="UP000481153"/>
    </source>
</evidence>
<protein>
    <recommendedName>
        <fullName evidence="4">CBM1 domain-containing protein</fullName>
    </recommendedName>
</protein>
<evidence type="ECO:0000256" key="2">
    <source>
        <dbReference type="SAM" id="MobiDB-lite"/>
    </source>
</evidence>
<sequence>MFTTITAVLLAVASTVYGHGQLVDPAAEFKPGTTDVTAFCDTMNGPKVLPGDQYNNSPQYNSAAFTAHFKSSSYATLKDLITANPGSCGACGTSLPTATPKAFPSDGIVKWNHGAGEGFTLSHTGPCEVWCDNTRVYQNDDCAANIPNGTMPVSPSLCQGSKQLTFYWLALHNPDWQIYLACVPLKSSGGTTPSSQPPVTTSARPPSTSTPSTPTTSVPRPTPSTSAPSNGGSVPVYGQCGGQGYTGPTACAQGNVCKQYSPYYSQCIPQGTARGGFGVESVTVVKIAAWAQCGGSNYYGSTQCVEGYECQETDVGYSQCVEV</sequence>
<dbReference type="VEuPathDB" id="FungiDB:AeMF1_015132"/>
<keyword evidence="6" id="KW-1185">Reference proteome</keyword>
<dbReference type="Proteomes" id="UP000481153">
    <property type="component" value="Unassembled WGS sequence"/>
</dbReference>
<reference evidence="5 6" key="1">
    <citation type="submission" date="2019-07" db="EMBL/GenBank/DDBJ databases">
        <title>Genomics analysis of Aphanomyces spp. identifies a new class of oomycete effector associated with host adaptation.</title>
        <authorList>
            <person name="Gaulin E."/>
        </authorList>
    </citation>
    <scope>NUCLEOTIDE SEQUENCE [LARGE SCALE GENOMIC DNA]</scope>
    <source>
        <strain evidence="5 6">ATCC 201684</strain>
    </source>
</reference>
<dbReference type="PROSITE" id="PS00562">
    <property type="entry name" value="CBM1_1"/>
    <property type="match status" value="1"/>
</dbReference>
<feature type="signal peptide" evidence="3">
    <location>
        <begin position="1"/>
        <end position="18"/>
    </location>
</feature>
<evidence type="ECO:0000259" key="4">
    <source>
        <dbReference type="PROSITE" id="PS51164"/>
    </source>
</evidence>
<dbReference type="GO" id="GO:0030248">
    <property type="term" value="F:cellulose binding"/>
    <property type="evidence" value="ECO:0007669"/>
    <property type="project" value="InterPro"/>
</dbReference>
<evidence type="ECO:0000256" key="3">
    <source>
        <dbReference type="SAM" id="SignalP"/>
    </source>
</evidence>
<dbReference type="EMBL" id="VJMJ01000130">
    <property type="protein sequence ID" value="KAF0732637.1"/>
    <property type="molecule type" value="Genomic_DNA"/>
</dbReference>
<dbReference type="InterPro" id="IPR035971">
    <property type="entry name" value="CBD_sf"/>
</dbReference>
<dbReference type="SMART" id="SM00236">
    <property type="entry name" value="fCBD"/>
    <property type="match status" value="2"/>
</dbReference>
<keyword evidence="1 3" id="KW-0732">Signal</keyword>